<evidence type="ECO:0000259" key="6">
    <source>
        <dbReference type="Pfam" id="PF01850"/>
    </source>
</evidence>
<protein>
    <recommendedName>
        <fullName evidence="5">Ribonuclease VapC</fullName>
        <shortName evidence="5">RNase VapC</shortName>
        <ecNumber evidence="5">3.1.-.-</ecNumber>
    </recommendedName>
    <alternativeName>
        <fullName evidence="5">Toxin VapC</fullName>
    </alternativeName>
</protein>
<dbReference type="Gene3D" id="3.40.50.1010">
    <property type="entry name" value="5'-nuclease"/>
    <property type="match status" value="1"/>
</dbReference>
<feature type="domain" description="PIN" evidence="6">
    <location>
        <begin position="13"/>
        <end position="151"/>
    </location>
</feature>
<dbReference type="InterPro" id="IPR022907">
    <property type="entry name" value="VapC_family"/>
</dbReference>
<evidence type="ECO:0000256" key="2">
    <source>
        <dbReference type="ARBA" id="ARBA00022722"/>
    </source>
</evidence>
<evidence type="ECO:0000256" key="4">
    <source>
        <dbReference type="ARBA" id="ARBA00022801"/>
    </source>
</evidence>
<dbReference type="SUPFAM" id="SSF88723">
    <property type="entry name" value="PIN domain-like"/>
    <property type="match status" value="1"/>
</dbReference>
<keyword evidence="2 5" id="KW-0540">Nuclease</keyword>
<comment type="similarity">
    <text evidence="5">Belongs to the PINc/VapC protein family.</text>
</comment>
<sequence length="175" mass="19241">MIDAGIERMTTWLLDTNIVLYLLTRPEHSPGAPAAAVDPHLRALYRALDAFIDRVGAAGDRLLLTPLVVLETVATLQHAAVFQLPAAEAAERVLRLAQAPEVECEQRECVIAALSLQALGKGDMVDEYLVCRARETDVHILSNDRELCRRAAGKAVWLRDLVDKAEGRGRRPPSE</sequence>
<evidence type="ECO:0000256" key="1">
    <source>
        <dbReference type="ARBA" id="ARBA00022649"/>
    </source>
</evidence>
<evidence type="ECO:0000256" key="5">
    <source>
        <dbReference type="HAMAP-Rule" id="MF_00265"/>
    </source>
</evidence>
<comment type="cofactor">
    <cofactor evidence="5">
        <name>Mg(2+)</name>
        <dbReference type="ChEBI" id="CHEBI:18420"/>
    </cofactor>
</comment>
<feature type="binding site" evidence="5">
    <location>
        <position position="126"/>
    </location>
    <ligand>
        <name>Mg(2+)</name>
        <dbReference type="ChEBI" id="CHEBI:18420"/>
    </ligand>
</feature>
<evidence type="ECO:0000313" key="8">
    <source>
        <dbReference type="Proteomes" id="UP001332192"/>
    </source>
</evidence>
<comment type="function">
    <text evidence="5">Toxic component of a toxin-antitoxin (TA) system. An RNase.</text>
</comment>
<accession>A0ABZ1C1Q0</accession>
<dbReference type="Pfam" id="PF01850">
    <property type="entry name" value="PIN"/>
    <property type="match status" value="1"/>
</dbReference>
<proteinExistence type="inferred from homology"/>
<keyword evidence="5" id="KW-0460">Magnesium</keyword>
<dbReference type="Proteomes" id="UP001332192">
    <property type="component" value="Chromosome"/>
</dbReference>
<dbReference type="EMBL" id="CP141615">
    <property type="protein sequence ID" value="WRP18874.1"/>
    <property type="molecule type" value="Genomic_DNA"/>
</dbReference>
<keyword evidence="8" id="KW-1185">Reference proteome</keyword>
<reference evidence="7 8" key="1">
    <citation type="journal article" date="2024" name="Front. Microbiol.">
        <title>Novel thermophilic genera Geochorda gen. nov. and Carboxydochorda gen. nov. from the deep terrestrial subsurface reveal the ecophysiological diversity in the class Limnochordia.</title>
        <authorList>
            <person name="Karnachuk O.V."/>
            <person name="Lukina A.P."/>
            <person name="Avakyan M.R."/>
            <person name="Kadnikov V.V."/>
            <person name="Begmatov S."/>
            <person name="Beletsky A.V."/>
            <person name="Vlasova K.G."/>
            <person name="Novikov A.A."/>
            <person name="Shcherbakova V.A."/>
            <person name="Mardanov A.V."/>
            <person name="Ravin N.V."/>
        </authorList>
    </citation>
    <scope>NUCLEOTIDE SEQUENCE [LARGE SCALE GENOMIC DNA]</scope>
    <source>
        <strain evidence="7 8">L945</strain>
    </source>
</reference>
<evidence type="ECO:0000256" key="3">
    <source>
        <dbReference type="ARBA" id="ARBA00022723"/>
    </source>
</evidence>
<keyword evidence="3 5" id="KW-0479">Metal-binding</keyword>
<keyword evidence="4 5" id="KW-0378">Hydrolase</keyword>
<keyword evidence="1 5" id="KW-1277">Toxin-antitoxin system</keyword>
<dbReference type="EC" id="3.1.-.-" evidence="5"/>
<name>A0ABZ1C1Q0_9FIRM</name>
<gene>
    <name evidence="5" type="primary">vapC</name>
    <name evidence="7" type="ORF">U7230_07750</name>
</gene>
<evidence type="ECO:0000313" key="7">
    <source>
        <dbReference type="EMBL" id="WRP18874.1"/>
    </source>
</evidence>
<feature type="binding site" evidence="5">
    <location>
        <position position="15"/>
    </location>
    <ligand>
        <name>Mg(2+)</name>
        <dbReference type="ChEBI" id="CHEBI:18420"/>
    </ligand>
</feature>
<organism evidence="7 8">
    <name type="scientific">Carboxydichorda subterranea</name>
    <dbReference type="NCBI Taxonomy" id="3109565"/>
    <lineage>
        <taxon>Bacteria</taxon>
        <taxon>Bacillati</taxon>
        <taxon>Bacillota</taxon>
        <taxon>Limnochordia</taxon>
        <taxon>Limnochordales</taxon>
        <taxon>Geochordaceae</taxon>
        <taxon>Carboxydichorda</taxon>
    </lineage>
</organism>
<keyword evidence="5" id="KW-0800">Toxin</keyword>
<dbReference type="HAMAP" id="MF_00265">
    <property type="entry name" value="VapC_Nob1"/>
    <property type="match status" value="1"/>
</dbReference>
<dbReference type="InterPro" id="IPR002716">
    <property type="entry name" value="PIN_dom"/>
</dbReference>
<dbReference type="InterPro" id="IPR029060">
    <property type="entry name" value="PIN-like_dom_sf"/>
</dbReference>
<dbReference type="RefSeq" id="WP_324718144.1">
    <property type="nucleotide sequence ID" value="NZ_CP141615.1"/>
</dbReference>